<evidence type="ECO:0000313" key="3">
    <source>
        <dbReference type="Proteomes" id="UP001529510"/>
    </source>
</evidence>
<proteinExistence type="predicted"/>
<organism evidence="2 3">
    <name type="scientific">Cirrhinus mrigala</name>
    <name type="common">Mrigala</name>
    <dbReference type="NCBI Taxonomy" id="683832"/>
    <lineage>
        <taxon>Eukaryota</taxon>
        <taxon>Metazoa</taxon>
        <taxon>Chordata</taxon>
        <taxon>Craniata</taxon>
        <taxon>Vertebrata</taxon>
        <taxon>Euteleostomi</taxon>
        <taxon>Actinopterygii</taxon>
        <taxon>Neopterygii</taxon>
        <taxon>Teleostei</taxon>
        <taxon>Ostariophysi</taxon>
        <taxon>Cypriniformes</taxon>
        <taxon>Cyprinidae</taxon>
        <taxon>Labeoninae</taxon>
        <taxon>Labeonini</taxon>
        <taxon>Cirrhinus</taxon>
    </lineage>
</organism>
<dbReference type="InterPro" id="IPR008974">
    <property type="entry name" value="TRAF-like"/>
</dbReference>
<dbReference type="Gene3D" id="2.60.210.10">
    <property type="entry name" value="Apoptosis, Tumor Necrosis Factor Receptor Associated Protein 2, Chain A"/>
    <property type="match status" value="1"/>
</dbReference>
<reference evidence="2 3" key="1">
    <citation type="submission" date="2024-05" db="EMBL/GenBank/DDBJ databases">
        <title>Genome sequencing and assembly of Indian major carp, Cirrhinus mrigala (Hamilton, 1822).</title>
        <authorList>
            <person name="Mohindra V."/>
            <person name="Chowdhury L.M."/>
            <person name="Lal K."/>
            <person name="Jena J.K."/>
        </authorList>
    </citation>
    <scope>NUCLEOTIDE SEQUENCE [LARGE SCALE GENOMIC DNA]</scope>
    <source>
        <strain evidence="2">CM1030</strain>
        <tissue evidence="2">Blood</tissue>
    </source>
</reference>
<name>A0ABD0NQM3_CIRMR</name>
<protein>
    <submittedName>
        <fullName evidence="2">Uncharacterized protein</fullName>
    </submittedName>
</protein>
<dbReference type="EMBL" id="JAMKFB020000020">
    <property type="protein sequence ID" value="KAL0164224.1"/>
    <property type="molecule type" value="Genomic_DNA"/>
</dbReference>
<keyword evidence="1" id="KW-0812">Transmembrane</keyword>
<comment type="caution">
    <text evidence="2">The sequence shown here is derived from an EMBL/GenBank/DDBJ whole genome shotgun (WGS) entry which is preliminary data.</text>
</comment>
<dbReference type="SUPFAM" id="SSF49599">
    <property type="entry name" value="TRAF domain-like"/>
    <property type="match status" value="1"/>
</dbReference>
<sequence length="120" mass="13360">LSLFCHSSVWFHFLVYLLPFGLLSLVLDSACFLDLRSCLALDIPVCLVIDPACLDYDLLIKLAIGSYTLLTSPHYNDTDGSSFYRGPGYGTSSYITHDRLKSRSFIKGNDVIFLLSLEGL</sequence>
<evidence type="ECO:0000256" key="1">
    <source>
        <dbReference type="SAM" id="Phobius"/>
    </source>
</evidence>
<keyword evidence="1" id="KW-0472">Membrane</keyword>
<feature type="non-terminal residue" evidence="2">
    <location>
        <position position="1"/>
    </location>
</feature>
<dbReference type="Proteomes" id="UP001529510">
    <property type="component" value="Unassembled WGS sequence"/>
</dbReference>
<feature type="transmembrane region" description="Helical" evidence="1">
    <location>
        <begin position="13"/>
        <end position="33"/>
    </location>
</feature>
<keyword evidence="1" id="KW-1133">Transmembrane helix</keyword>
<keyword evidence="3" id="KW-1185">Reference proteome</keyword>
<evidence type="ECO:0000313" key="2">
    <source>
        <dbReference type="EMBL" id="KAL0164224.1"/>
    </source>
</evidence>
<dbReference type="AlphaFoldDB" id="A0ABD0NQM3"/>
<gene>
    <name evidence="2" type="ORF">M9458_039977</name>
</gene>
<accession>A0ABD0NQM3</accession>